<gene>
    <name evidence="2" type="ORF">QYF61_012892</name>
</gene>
<keyword evidence="3" id="KW-1185">Reference proteome</keyword>
<dbReference type="AlphaFoldDB" id="A0AAN7RJF1"/>
<proteinExistence type="predicted"/>
<dbReference type="EMBL" id="JAUNZN010000022">
    <property type="protein sequence ID" value="KAK4809239.1"/>
    <property type="molecule type" value="Genomic_DNA"/>
</dbReference>
<name>A0AAN7RJF1_MYCAM</name>
<reference evidence="2 3" key="1">
    <citation type="journal article" date="2023" name="J. Hered.">
        <title>Chromosome-level genome of the wood stork (Mycteria americana) provides insight into avian chromosome evolution.</title>
        <authorList>
            <person name="Flamio R. Jr."/>
            <person name="Ramstad K.M."/>
        </authorList>
    </citation>
    <scope>NUCLEOTIDE SEQUENCE [LARGE SCALE GENOMIC DNA]</scope>
    <source>
        <strain evidence="2">JAX WOST 10</strain>
    </source>
</reference>
<evidence type="ECO:0000256" key="1">
    <source>
        <dbReference type="SAM" id="MobiDB-lite"/>
    </source>
</evidence>
<organism evidence="2 3">
    <name type="scientific">Mycteria americana</name>
    <name type="common">Wood stork</name>
    <dbReference type="NCBI Taxonomy" id="33587"/>
    <lineage>
        <taxon>Eukaryota</taxon>
        <taxon>Metazoa</taxon>
        <taxon>Chordata</taxon>
        <taxon>Craniata</taxon>
        <taxon>Vertebrata</taxon>
        <taxon>Euteleostomi</taxon>
        <taxon>Archelosauria</taxon>
        <taxon>Archosauria</taxon>
        <taxon>Dinosauria</taxon>
        <taxon>Saurischia</taxon>
        <taxon>Theropoda</taxon>
        <taxon>Coelurosauria</taxon>
        <taxon>Aves</taxon>
        <taxon>Neognathae</taxon>
        <taxon>Neoaves</taxon>
        <taxon>Aequornithes</taxon>
        <taxon>Ciconiiformes</taxon>
        <taxon>Ciconiidae</taxon>
        <taxon>Mycteria</taxon>
    </lineage>
</organism>
<dbReference type="Proteomes" id="UP001333110">
    <property type="component" value="Unassembled WGS sequence"/>
</dbReference>
<comment type="caution">
    <text evidence="2">The sequence shown here is derived from an EMBL/GenBank/DDBJ whole genome shotgun (WGS) entry which is preliminary data.</text>
</comment>
<feature type="region of interest" description="Disordered" evidence="1">
    <location>
        <begin position="232"/>
        <end position="297"/>
    </location>
</feature>
<accession>A0AAN7RJF1</accession>
<sequence>MMIGLEHLSCEERLRELGLFYLQKRQHKGINCTPRKVSSKEYYSTSQKMHGGRTRGNGYKKKFSTLRTNKHWNMLFREVVEGCSPSGTDCSSMSVQWGDKSCQQTCSSVDSSPWSHRSCQEPAPALPIHGGVQKIAHIQGPAPEQSGSHLGCQIVAVKIRNQDSIVGMTIKQVFFIAALGSTGDRYATSALPVLHAVGQLPGTRGSNPPHPWNPLDELSKWTVRQAARDVLNGEGATPQDMMSMTATAGGKSKALQNAASGGPKSLALVFDGGAHDGSTPRAVELHSPSGNPRDGGP</sequence>
<protein>
    <submittedName>
        <fullName evidence="2">Uncharacterized protein</fullName>
    </submittedName>
</protein>
<evidence type="ECO:0000313" key="3">
    <source>
        <dbReference type="Proteomes" id="UP001333110"/>
    </source>
</evidence>
<evidence type="ECO:0000313" key="2">
    <source>
        <dbReference type="EMBL" id="KAK4809239.1"/>
    </source>
</evidence>